<name>A0A841JX88_9BACT</name>
<dbReference type="InterPro" id="IPR052899">
    <property type="entry name" value="Class-I_DAHP_synthase"/>
</dbReference>
<dbReference type="GO" id="GO:0016832">
    <property type="term" value="F:aldehyde-lyase activity"/>
    <property type="evidence" value="ECO:0007669"/>
    <property type="project" value="InterPro"/>
</dbReference>
<evidence type="ECO:0000259" key="2">
    <source>
        <dbReference type="Pfam" id="PF00793"/>
    </source>
</evidence>
<dbReference type="GO" id="GO:0003849">
    <property type="term" value="F:3-deoxy-7-phosphoheptulonate synthase activity"/>
    <property type="evidence" value="ECO:0007669"/>
    <property type="project" value="UniProtKB-EC"/>
</dbReference>
<dbReference type="GO" id="GO:0009073">
    <property type="term" value="P:aromatic amino acid family biosynthetic process"/>
    <property type="evidence" value="ECO:0007669"/>
    <property type="project" value="InterPro"/>
</dbReference>
<keyword evidence="1 4" id="KW-0808">Transferase</keyword>
<dbReference type="Gene3D" id="3.20.20.70">
    <property type="entry name" value="Aldolase class I"/>
    <property type="match status" value="1"/>
</dbReference>
<dbReference type="InterPro" id="IPR013785">
    <property type="entry name" value="Aldolase_TIM"/>
</dbReference>
<evidence type="ECO:0000256" key="1">
    <source>
        <dbReference type="ARBA" id="ARBA00022679"/>
    </source>
</evidence>
<dbReference type="AlphaFoldDB" id="A0A841JX88"/>
<dbReference type="InterPro" id="IPR041071">
    <property type="entry name" value="DAHP_snth_FXD"/>
</dbReference>
<organism evidence="4 5">
    <name type="scientific">Silvibacterium bohemicum</name>
    <dbReference type="NCBI Taxonomy" id="1577686"/>
    <lineage>
        <taxon>Bacteria</taxon>
        <taxon>Pseudomonadati</taxon>
        <taxon>Acidobacteriota</taxon>
        <taxon>Terriglobia</taxon>
        <taxon>Terriglobales</taxon>
        <taxon>Acidobacteriaceae</taxon>
        <taxon>Silvibacterium</taxon>
    </lineage>
</organism>
<reference evidence="4 5" key="1">
    <citation type="submission" date="2020-08" db="EMBL/GenBank/DDBJ databases">
        <title>Genomic Encyclopedia of Type Strains, Phase IV (KMG-IV): sequencing the most valuable type-strain genomes for metagenomic binning, comparative biology and taxonomic classification.</title>
        <authorList>
            <person name="Goeker M."/>
        </authorList>
    </citation>
    <scope>NUCLEOTIDE SEQUENCE [LARGE SCALE GENOMIC DNA]</scope>
    <source>
        <strain evidence="4 5">DSM 103733</strain>
    </source>
</reference>
<dbReference type="SUPFAM" id="SSF51569">
    <property type="entry name" value="Aldolase"/>
    <property type="match status" value="1"/>
</dbReference>
<feature type="domain" description="DAHP synthase ferredoxin-like" evidence="3">
    <location>
        <begin position="1"/>
        <end position="62"/>
    </location>
</feature>
<dbReference type="EMBL" id="JACHEK010000008">
    <property type="protein sequence ID" value="MBB6145966.1"/>
    <property type="molecule type" value="Genomic_DNA"/>
</dbReference>
<dbReference type="PANTHER" id="PTHR43018:SF1">
    <property type="entry name" value="PROTEIN AROA(G)"/>
    <property type="match status" value="1"/>
</dbReference>
<sequence length="349" mass="37474">MQTNATDEQIQSVVARMVEIGFNVHRTTGTVQTILAGVGTPGQFDHKDFELFAGVAEVVRISSPYKLAGRSFRPEGTVVTFPNGVKVGGDEVVVMAGPCSVESREQIFTAASQVKAAGAKFLRGGAFKPRSSPYSFQGMGLDGLKLLREVGDTTGLLIISEVMEISQIEVMLPYVDCFQLGARNMQNFNLLREVGLVRKPVLLKRGIAATIEELLLSAEYVLSGGNYDVMLCERGIRTYETYTRNTMDISAIPVIKHLSHLPILGDPSHGTGRRDMVPAMARASVAAGADGLLIEVHPNPDKAVSDGAQSLFPQQFSKLMDELRIIAPAVGRTIATATPQSQPATVSVG</sequence>
<dbReference type="Proteomes" id="UP000538666">
    <property type="component" value="Unassembled WGS sequence"/>
</dbReference>
<dbReference type="Gene3D" id="3.30.70.1140">
    <property type="entry name" value="Phospho-2-dehydro-3-deoxyheptonate aldolase, domain 1"/>
    <property type="match status" value="1"/>
</dbReference>
<keyword evidence="5" id="KW-1185">Reference proteome</keyword>
<accession>A0A841JX88</accession>
<gene>
    <name evidence="4" type="ORF">HNQ77_003936</name>
</gene>
<evidence type="ECO:0000313" key="4">
    <source>
        <dbReference type="EMBL" id="MBB6145966.1"/>
    </source>
</evidence>
<comment type="caution">
    <text evidence="4">The sequence shown here is derived from an EMBL/GenBank/DDBJ whole genome shotgun (WGS) entry which is preliminary data.</text>
</comment>
<evidence type="ECO:0000313" key="5">
    <source>
        <dbReference type="Proteomes" id="UP000538666"/>
    </source>
</evidence>
<proteinExistence type="predicted"/>
<dbReference type="PANTHER" id="PTHR43018">
    <property type="entry name" value="PHOSPHO-2-DEHYDRO-3-DEOXYHEPTONATE ALDOLASE"/>
    <property type="match status" value="1"/>
</dbReference>
<dbReference type="NCBIfam" id="TIGR01361">
    <property type="entry name" value="DAHP_synth_Bsub"/>
    <property type="match status" value="1"/>
</dbReference>
<feature type="domain" description="DAHP synthetase I/KDSA" evidence="2">
    <location>
        <begin position="78"/>
        <end position="322"/>
    </location>
</feature>
<protein>
    <submittedName>
        <fullName evidence="4">3-deoxy-7-phosphoheptulonate synthase</fullName>
        <ecNumber evidence="4">2.5.1.54</ecNumber>
    </submittedName>
</protein>
<evidence type="ECO:0000259" key="3">
    <source>
        <dbReference type="Pfam" id="PF18152"/>
    </source>
</evidence>
<dbReference type="Pfam" id="PF00793">
    <property type="entry name" value="DAHP_synth_1"/>
    <property type="match status" value="1"/>
</dbReference>
<dbReference type="NCBIfam" id="NF006421">
    <property type="entry name" value="PRK08673.1"/>
    <property type="match status" value="1"/>
</dbReference>
<dbReference type="NCBIfam" id="NF009239">
    <property type="entry name" value="PRK12595.1"/>
    <property type="match status" value="1"/>
</dbReference>
<dbReference type="Pfam" id="PF18152">
    <property type="entry name" value="DAHP_snth_FXD"/>
    <property type="match status" value="1"/>
</dbReference>
<dbReference type="EC" id="2.5.1.54" evidence="4"/>
<dbReference type="InterPro" id="IPR006268">
    <property type="entry name" value="DAHP_syn_2"/>
</dbReference>
<dbReference type="InterPro" id="IPR006218">
    <property type="entry name" value="DAHP1/KDSA"/>
</dbReference>